<evidence type="ECO:0000313" key="1">
    <source>
        <dbReference type="EMBL" id="GJU07321.1"/>
    </source>
</evidence>
<proteinExistence type="predicted"/>
<reference evidence="1" key="1">
    <citation type="journal article" date="2022" name="Int. J. Mol. Sci.">
        <title>Draft Genome of Tanacetum Coccineum: Genomic Comparison of Closely Related Tanacetum-Family Plants.</title>
        <authorList>
            <person name="Yamashiro T."/>
            <person name="Shiraishi A."/>
            <person name="Nakayama K."/>
            <person name="Satake H."/>
        </authorList>
    </citation>
    <scope>NUCLEOTIDE SEQUENCE</scope>
</reference>
<reference evidence="1" key="2">
    <citation type="submission" date="2022-01" db="EMBL/GenBank/DDBJ databases">
        <authorList>
            <person name="Yamashiro T."/>
            <person name="Shiraishi A."/>
            <person name="Satake H."/>
            <person name="Nakayama K."/>
        </authorList>
    </citation>
    <scope>NUCLEOTIDE SEQUENCE</scope>
</reference>
<evidence type="ECO:0000313" key="2">
    <source>
        <dbReference type="Proteomes" id="UP001151760"/>
    </source>
</evidence>
<dbReference type="EMBL" id="BQNB010021526">
    <property type="protein sequence ID" value="GJU07321.1"/>
    <property type="molecule type" value="Genomic_DNA"/>
</dbReference>
<dbReference type="Proteomes" id="UP001151760">
    <property type="component" value="Unassembled WGS sequence"/>
</dbReference>
<name>A0ABQ5J4T8_9ASTR</name>
<comment type="caution">
    <text evidence="1">The sequence shown here is derived from an EMBL/GenBank/DDBJ whole genome shotgun (WGS) entry which is preliminary data.</text>
</comment>
<gene>
    <name evidence="1" type="ORF">Tco_1123751</name>
</gene>
<protein>
    <recommendedName>
        <fullName evidence="3">Myb/SANT-like domain-containing protein</fullName>
    </recommendedName>
</protein>
<organism evidence="1 2">
    <name type="scientific">Tanacetum coccineum</name>
    <dbReference type="NCBI Taxonomy" id="301880"/>
    <lineage>
        <taxon>Eukaryota</taxon>
        <taxon>Viridiplantae</taxon>
        <taxon>Streptophyta</taxon>
        <taxon>Embryophyta</taxon>
        <taxon>Tracheophyta</taxon>
        <taxon>Spermatophyta</taxon>
        <taxon>Magnoliopsida</taxon>
        <taxon>eudicotyledons</taxon>
        <taxon>Gunneridae</taxon>
        <taxon>Pentapetalae</taxon>
        <taxon>asterids</taxon>
        <taxon>campanulids</taxon>
        <taxon>Asterales</taxon>
        <taxon>Asteraceae</taxon>
        <taxon>Asteroideae</taxon>
        <taxon>Anthemideae</taxon>
        <taxon>Anthemidinae</taxon>
        <taxon>Tanacetum</taxon>
    </lineage>
</organism>
<evidence type="ECO:0008006" key="3">
    <source>
        <dbReference type="Google" id="ProtNLM"/>
    </source>
</evidence>
<accession>A0ABQ5J4T8</accession>
<keyword evidence="2" id="KW-1185">Reference proteome</keyword>
<sequence length="308" mass="33341">MRCIQNTSYAVSKKIYSKNILEDDKRGPYSMDDPKTFDKAMKCQDVAFWKEAINNEINSIMGNNTWVDLTKEFLSSKFSMKNMKDVDVILVSTPMDISEKMIPNNGQASTYKTKVRSKKQKSDTVEPAWAVPSRKGNRPLLSRELATVHEGRGGGGLVVLGGKSLRKSKNGCREVGGVENISSTGYKFMANGEDCLDGCDGGGGGEVKGGGVDFGVLKSSSDEAPSETMGEIGGNMMGLGGGSNCIKPEKDNLDLDEIVSDILKCSGMVNDQPPWPHNTLRSLMKAYTLLVSIAQLFTQAILLSMVSP</sequence>